<gene>
    <name evidence="1" type="ORF">NM208_g12191</name>
</gene>
<evidence type="ECO:0000313" key="1">
    <source>
        <dbReference type="EMBL" id="KAJ3524084.1"/>
    </source>
</evidence>
<reference evidence="1" key="1">
    <citation type="submission" date="2022-08" db="EMBL/GenBank/DDBJ databases">
        <title>Genome Sequence of Fusarium decemcellulare.</title>
        <authorList>
            <person name="Buettner E."/>
        </authorList>
    </citation>
    <scope>NUCLEOTIDE SEQUENCE</scope>
    <source>
        <strain evidence="1">Babe19</strain>
    </source>
</reference>
<keyword evidence="2" id="KW-1185">Reference proteome</keyword>
<dbReference type="Proteomes" id="UP001148629">
    <property type="component" value="Unassembled WGS sequence"/>
</dbReference>
<proteinExistence type="predicted"/>
<accession>A0ACC1RT55</accession>
<organism evidence="1 2">
    <name type="scientific">Fusarium decemcellulare</name>
    <dbReference type="NCBI Taxonomy" id="57161"/>
    <lineage>
        <taxon>Eukaryota</taxon>
        <taxon>Fungi</taxon>
        <taxon>Dikarya</taxon>
        <taxon>Ascomycota</taxon>
        <taxon>Pezizomycotina</taxon>
        <taxon>Sordariomycetes</taxon>
        <taxon>Hypocreomycetidae</taxon>
        <taxon>Hypocreales</taxon>
        <taxon>Nectriaceae</taxon>
        <taxon>Fusarium</taxon>
        <taxon>Fusarium decemcellulare species complex</taxon>
    </lineage>
</organism>
<name>A0ACC1RT55_9HYPO</name>
<sequence>MADTAGASASPDAGAEGERTLTGLEIATITTTIAFFVLGICAIFLCRSDVPSRRQHSDGPLRHAEEGNAKRNEQGPLQYHTRLPNAQDQQRLSESGQKNWYECKLLAKLTDAVKGNKQAGHQTPSDNGGSRGNAVIDMVSIQAASNSASRGGNRG</sequence>
<protein>
    <submittedName>
        <fullName evidence="1">Uncharacterized protein</fullName>
    </submittedName>
</protein>
<dbReference type="EMBL" id="JANRMS010002140">
    <property type="protein sequence ID" value="KAJ3524084.1"/>
    <property type="molecule type" value="Genomic_DNA"/>
</dbReference>
<comment type="caution">
    <text evidence="1">The sequence shown here is derived from an EMBL/GenBank/DDBJ whole genome shotgun (WGS) entry which is preliminary data.</text>
</comment>
<evidence type="ECO:0000313" key="2">
    <source>
        <dbReference type="Proteomes" id="UP001148629"/>
    </source>
</evidence>